<protein>
    <submittedName>
        <fullName evidence="1">Uncharacterized protein</fullName>
    </submittedName>
</protein>
<gene>
    <name evidence="1" type="ORF">QS95_20770</name>
</gene>
<accession>A0AAE2A504</accession>
<organism evidence="1 2">
    <name type="scientific">Pseudomonas fluorescens</name>
    <dbReference type="NCBI Taxonomy" id="294"/>
    <lineage>
        <taxon>Bacteria</taxon>
        <taxon>Pseudomonadati</taxon>
        <taxon>Pseudomonadota</taxon>
        <taxon>Gammaproteobacteria</taxon>
        <taxon>Pseudomonadales</taxon>
        <taxon>Pseudomonadaceae</taxon>
        <taxon>Pseudomonas</taxon>
    </lineage>
</organism>
<name>A0AAE2A504_PSEFL</name>
<evidence type="ECO:0000313" key="1">
    <source>
        <dbReference type="EMBL" id="KIF58083.1"/>
    </source>
</evidence>
<dbReference type="Proteomes" id="UP000031587">
    <property type="component" value="Unassembled WGS sequence"/>
</dbReference>
<comment type="caution">
    <text evidence="1">The sequence shown here is derived from an EMBL/GenBank/DDBJ whole genome shotgun (WGS) entry which is preliminary data.</text>
</comment>
<dbReference type="RefSeq" id="WP_039770894.1">
    <property type="nucleotide sequence ID" value="NZ_JTGH01000016.1"/>
</dbReference>
<dbReference type="AlphaFoldDB" id="A0AAE2A504"/>
<sequence>MHKISVDEIIPVDRVEVGKLVAEFKIALANSDFEPIKKIAFDGFHTIEGQRYFWGFGPTQDEKGWVFRLDFRHFDFKPGTDYNVGSGGFSALLVEGGELMISGGRISEGIMRIAEMEPHEGKITGKLINAKAEGGRPDGSDMDPAYAREINFEIKLEK</sequence>
<dbReference type="EMBL" id="JTGH01000016">
    <property type="protein sequence ID" value="KIF58083.1"/>
    <property type="molecule type" value="Genomic_DNA"/>
</dbReference>
<evidence type="ECO:0000313" key="2">
    <source>
        <dbReference type="Proteomes" id="UP000031587"/>
    </source>
</evidence>
<reference evidence="1 2" key="1">
    <citation type="submission" date="2014-11" db="EMBL/GenBank/DDBJ databases">
        <title>Draft genome sequence of Pseudomonas fluorescens strains SF4c SF39a.</title>
        <authorList>
            <person name="Underwood G.E."/>
            <person name="Ly L.K."/>
            <person name="Bitzer A.S."/>
            <person name="Godino A."/>
            <person name="Bucci V."/>
            <person name="Fischer S."/>
            <person name="Silby M.W."/>
        </authorList>
    </citation>
    <scope>NUCLEOTIDE SEQUENCE [LARGE SCALE GENOMIC DNA]</scope>
    <source>
        <strain evidence="1 2">SF4c</strain>
    </source>
</reference>
<proteinExistence type="predicted"/>